<dbReference type="RefSeq" id="WP_345418606.1">
    <property type="nucleotide sequence ID" value="NZ_AP031496.1"/>
</dbReference>
<dbReference type="Proteomes" id="UP001409585">
    <property type="component" value="Unassembled WGS sequence"/>
</dbReference>
<dbReference type="GO" id="GO:0016874">
    <property type="term" value="F:ligase activity"/>
    <property type="evidence" value="ECO:0007669"/>
    <property type="project" value="UniProtKB-KW"/>
</dbReference>
<reference evidence="4" key="1">
    <citation type="journal article" date="2019" name="Int. J. Syst. Evol. Microbiol.">
        <title>The Global Catalogue of Microorganisms (GCM) 10K type strain sequencing project: providing services to taxonomists for standard genome sequencing and annotation.</title>
        <authorList>
            <consortium name="The Broad Institute Genomics Platform"/>
            <consortium name="The Broad Institute Genome Sequencing Center for Infectious Disease"/>
            <person name="Wu L."/>
            <person name="Ma J."/>
        </authorList>
    </citation>
    <scope>NUCLEOTIDE SEQUENCE [LARGE SCALE GENOMIC DNA]</scope>
    <source>
        <strain evidence="4">JCM 19134</strain>
    </source>
</reference>
<evidence type="ECO:0000256" key="1">
    <source>
        <dbReference type="ARBA" id="ARBA00022598"/>
    </source>
</evidence>
<dbReference type="InterPro" id="IPR045851">
    <property type="entry name" value="AMP-bd_C_sf"/>
</dbReference>
<organism evidence="3 4">
    <name type="scientific">Halioxenophilus aromaticivorans</name>
    <dbReference type="NCBI Taxonomy" id="1306992"/>
    <lineage>
        <taxon>Bacteria</taxon>
        <taxon>Pseudomonadati</taxon>
        <taxon>Pseudomonadota</taxon>
        <taxon>Gammaproteobacteria</taxon>
        <taxon>Alteromonadales</taxon>
        <taxon>Alteromonadaceae</taxon>
        <taxon>Halioxenophilus</taxon>
    </lineage>
</organism>
<accession>A0AAV3TZ84</accession>
<protein>
    <submittedName>
        <fullName evidence="3">Xanthomonadin biosynthesis 3-hydroxybenozate--AMP ligase XanA2</fullName>
    </submittedName>
</protein>
<keyword evidence="4" id="KW-1185">Reference proteome</keyword>
<dbReference type="AlphaFoldDB" id="A0AAV3TZ84"/>
<dbReference type="Gene3D" id="3.40.50.12780">
    <property type="entry name" value="N-terminal domain of ligase-like"/>
    <property type="match status" value="1"/>
</dbReference>
<sequence length="459" mass="49928">MAAQPNASTSPIIERDASAPFAYLSTPLAALDLQPGLVSCAQFCQHVQSLAQYLPEHPYAINLCENRYLFTVVFCAVLVRSQTNLLPPNKANNTLLSLAEQHPSYVIHDGSLEYSLTNNTPKVDLSQLVPGLAPFTSTSLPRVTNHHIAAICFTSGSTGQSQPIVKTWGTLSAANHHNARFMLSDLSQTTYQIATVPGQHMWGLETTVLMPLVADTVMSDAKPFYPSDIAGLAAQLPKPRLLVSAPIHLRALVNAGLALPACERILCATAPLPQVLASQVEHSLQGKVAEVYGCSEMGSMAVRFTAESQTWRLFDAFALNQLQTGHSQATASHIDQSVVLGDFLELVDEHHFRLTGRTDDVVNIAGKRGSLAEINRILLQYEGLEDGVAFLPPNKKRLAALVILKPGHTTQGLADYFREHIDPAFVPRPMVAVPQLPRSENGKLSHKAVLDCYQRTRPT</sequence>
<name>A0AAV3TZ84_9ALTE</name>
<dbReference type="SUPFAM" id="SSF56801">
    <property type="entry name" value="Acetyl-CoA synthetase-like"/>
    <property type="match status" value="1"/>
</dbReference>
<dbReference type="PANTHER" id="PTHR43767">
    <property type="entry name" value="LONG-CHAIN-FATTY-ACID--COA LIGASE"/>
    <property type="match status" value="1"/>
</dbReference>
<comment type="caution">
    <text evidence="3">The sequence shown here is derived from an EMBL/GenBank/DDBJ whole genome shotgun (WGS) entry which is preliminary data.</text>
</comment>
<dbReference type="PANTHER" id="PTHR43767:SF8">
    <property type="entry name" value="LONG-CHAIN-FATTY-ACID--COA LIGASE"/>
    <property type="match status" value="1"/>
</dbReference>
<gene>
    <name evidence="3" type="primary">xanA2</name>
    <name evidence="3" type="ORF">GCM10025791_12070</name>
</gene>
<dbReference type="InterPro" id="IPR050237">
    <property type="entry name" value="ATP-dep_AMP-bd_enzyme"/>
</dbReference>
<feature type="domain" description="AMP-dependent synthetase/ligase" evidence="2">
    <location>
        <begin position="58"/>
        <end position="303"/>
    </location>
</feature>
<evidence type="ECO:0000313" key="4">
    <source>
        <dbReference type="Proteomes" id="UP001409585"/>
    </source>
</evidence>
<dbReference type="Pfam" id="PF00501">
    <property type="entry name" value="AMP-binding"/>
    <property type="match status" value="1"/>
</dbReference>
<keyword evidence="1 3" id="KW-0436">Ligase</keyword>
<evidence type="ECO:0000259" key="2">
    <source>
        <dbReference type="Pfam" id="PF00501"/>
    </source>
</evidence>
<dbReference type="Gene3D" id="3.30.300.30">
    <property type="match status" value="1"/>
</dbReference>
<dbReference type="InterPro" id="IPR000873">
    <property type="entry name" value="AMP-dep_synth/lig_dom"/>
</dbReference>
<proteinExistence type="predicted"/>
<dbReference type="InterPro" id="IPR042099">
    <property type="entry name" value="ANL_N_sf"/>
</dbReference>
<evidence type="ECO:0000313" key="3">
    <source>
        <dbReference type="EMBL" id="GAA4935984.1"/>
    </source>
</evidence>
<dbReference type="EMBL" id="BAABLX010000007">
    <property type="protein sequence ID" value="GAA4935984.1"/>
    <property type="molecule type" value="Genomic_DNA"/>
</dbReference>